<protein>
    <recommendedName>
        <fullName evidence="3">Retrotransposon gag domain-containing protein</fullName>
    </recommendedName>
</protein>
<dbReference type="Proteomes" id="UP000187609">
    <property type="component" value="Unassembled WGS sequence"/>
</dbReference>
<dbReference type="EMBL" id="MJEQ01037188">
    <property type="protein sequence ID" value="OIT01987.1"/>
    <property type="molecule type" value="Genomic_DNA"/>
</dbReference>
<dbReference type="CDD" id="cd00303">
    <property type="entry name" value="retropepsin_like"/>
    <property type="match status" value="1"/>
</dbReference>
<comment type="caution">
    <text evidence="1">The sequence shown here is derived from an EMBL/GenBank/DDBJ whole genome shotgun (WGS) entry which is preliminary data.</text>
</comment>
<sequence>NNWPRNNLNAFKKSATATFDNNKRRRLNPAEMEEKRAQELCFFCDEKFVPGHKCQAKRQLFSLELEAGEVPIEDEEKEQMEEEGEEITIELPENCAISLQALNGTLGYQTLRLRGFTEQRPLEIFIDCGSAHNFIDEGTTTRLGCQISKTKPQLVQVADGREVPT</sequence>
<organism evidence="1 2">
    <name type="scientific">Nicotiana attenuata</name>
    <name type="common">Coyote tobacco</name>
    <dbReference type="NCBI Taxonomy" id="49451"/>
    <lineage>
        <taxon>Eukaryota</taxon>
        <taxon>Viridiplantae</taxon>
        <taxon>Streptophyta</taxon>
        <taxon>Embryophyta</taxon>
        <taxon>Tracheophyta</taxon>
        <taxon>Spermatophyta</taxon>
        <taxon>Magnoliopsida</taxon>
        <taxon>eudicotyledons</taxon>
        <taxon>Gunneridae</taxon>
        <taxon>Pentapetalae</taxon>
        <taxon>asterids</taxon>
        <taxon>lamiids</taxon>
        <taxon>Solanales</taxon>
        <taxon>Solanaceae</taxon>
        <taxon>Nicotianoideae</taxon>
        <taxon>Nicotianeae</taxon>
        <taxon>Nicotiana</taxon>
    </lineage>
</organism>
<evidence type="ECO:0000313" key="1">
    <source>
        <dbReference type="EMBL" id="OIT01987.1"/>
    </source>
</evidence>
<evidence type="ECO:0000313" key="2">
    <source>
        <dbReference type="Proteomes" id="UP000187609"/>
    </source>
</evidence>
<gene>
    <name evidence="1" type="ORF">A4A49_56716</name>
</gene>
<evidence type="ECO:0008006" key="3">
    <source>
        <dbReference type="Google" id="ProtNLM"/>
    </source>
</evidence>
<feature type="non-terminal residue" evidence="1">
    <location>
        <position position="165"/>
    </location>
</feature>
<keyword evidence="2" id="KW-1185">Reference proteome</keyword>
<proteinExistence type="predicted"/>
<feature type="non-terminal residue" evidence="1">
    <location>
        <position position="1"/>
    </location>
</feature>
<dbReference type="OMA" id="QTASICK"/>
<dbReference type="AlphaFoldDB" id="A0A1J6IT55"/>
<name>A0A1J6IT55_NICAT</name>
<accession>A0A1J6IT55</accession>
<dbReference type="Gramene" id="OIT01987">
    <property type="protein sequence ID" value="OIT01987"/>
    <property type="gene ID" value="A4A49_56716"/>
</dbReference>
<reference evidence="1" key="1">
    <citation type="submission" date="2016-11" db="EMBL/GenBank/DDBJ databases">
        <title>The genome of Nicotiana attenuata.</title>
        <authorList>
            <person name="Xu S."/>
            <person name="Brockmoeller T."/>
            <person name="Gaquerel E."/>
            <person name="Navarro A."/>
            <person name="Kuhl H."/>
            <person name="Gase K."/>
            <person name="Ling Z."/>
            <person name="Zhou W."/>
            <person name="Kreitzer C."/>
            <person name="Stanke M."/>
            <person name="Tang H."/>
            <person name="Lyons E."/>
            <person name="Pandey P."/>
            <person name="Pandey S.P."/>
            <person name="Timmermann B."/>
            <person name="Baldwin I.T."/>
        </authorList>
    </citation>
    <scope>NUCLEOTIDE SEQUENCE [LARGE SCALE GENOMIC DNA]</scope>
    <source>
        <strain evidence="1">UT</strain>
    </source>
</reference>